<evidence type="ECO:0000256" key="1">
    <source>
        <dbReference type="ARBA" id="ARBA00004651"/>
    </source>
</evidence>
<dbReference type="AlphaFoldDB" id="A0A2X1UT93"/>
<dbReference type="GeneID" id="93426961"/>
<feature type="domain" description="ABC transmembrane type-2" evidence="9">
    <location>
        <begin position="130"/>
        <end position="370"/>
    </location>
</feature>
<evidence type="ECO:0000256" key="3">
    <source>
        <dbReference type="ARBA" id="ARBA00022448"/>
    </source>
</evidence>
<accession>A0A2X1UT93</accession>
<dbReference type="InterPro" id="IPR051449">
    <property type="entry name" value="ABC-2_transporter_component"/>
</dbReference>
<evidence type="ECO:0000313" key="10">
    <source>
        <dbReference type="EMBL" id="SPY07651.1"/>
    </source>
</evidence>
<evidence type="ECO:0000256" key="2">
    <source>
        <dbReference type="ARBA" id="ARBA00007783"/>
    </source>
</evidence>
<keyword evidence="3" id="KW-0813">Transport</keyword>
<evidence type="ECO:0000256" key="4">
    <source>
        <dbReference type="ARBA" id="ARBA00022475"/>
    </source>
</evidence>
<keyword evidence="4" id="KW-1003">Cell membrane</keyword>
<keyword evidence="7 8" id="KW-0472">Membrane</keyword>
<dbReference type="PANTHER" id="PTHR30294">
    <property type="entry name" value="MEMBRANE COMPONENT OF ABC TRANSPORTER YHHJ-RELATED"/>
    <property type="match status" value="1"/>
</dbReference>
<dbReference type="EMBL" id="UATH01000001">
    <property type="protein sequence ID" value="SPY07651.1"/>
    <property type="molecule type" value="Genomic_DNA"/>
</dbReference>
<evidence type="ECO:0000256" key="7">
    <source>
        <dbReference type="ARBA" id="ARBA00023136"/>
    </source>
</evidence>
<evidence type="ECO:0000256" key="5">
    <source>
        <dbReference type="ARBA" id="ARBA00022692"/>
    </source>
</evidence>
<dbReference type="RefSeq" id="WP_018025514.1">
    <property type="nucleotide sequence ID" value="NZ_CAUPHC010000001.1"/>
</dbReference>
<gene>
    <name evidence="10" type="primary">yhhJ</name>
    <name evidence="10" type="ORF">NCTC11009_00863</name>
</gene>
<comment type="similarity">
    <text evidence="2">Belongs to the ABC-2 integral membrane protein family.</text>
</comment>
<dbReference type="Proteomes" id="UP000250242">
    <property type="component" value="Unassembled WGS sequence"/>
</dbReference>
<evidence type="ECO:0000256" key="6">
    <source>
        <dbReference type="ARBA" id="ARBA00022989"/>
    </source>
</evidence>
<dbReference type="GO" id="GO:0140359">
    <property type="term" value="F:ABC-type transporter activity"/>
    <property type="evidence" value="ECO:0007669"/>
    <property type="project" value="InterPro"/>
</dbReference>
<keyword evidence="5 8" id="KW-0812">Transmembrane</keyword>
<protein>
    <submittedName>
        <fullName evidence="10">Inner membrane transport permease yhhJ</fullName>
    </submittedName>
</protein>
<feature type="transmembrane region" description="Helical" evidence="8">
    <location>
        <begin position="221"/>
        <end position="245"/>
    </location>
</feature>
<dbReference type="InterPro" id="IPR047817">
    <property type="entry name" value="ABC2_TM_bact-type"/>
</dbReference>
<dbReference type="GO" id="GO:0005886">
    <property type="term" value="C:plasma membrane"/>
    <property type="evidence" value="ECO:0007669"/>
    <property type="project" value="UniProtKB-SubCell"/>
</dbReference>
<dbReference type="PROSITE" id="PS51012">
    <property type="entry name" value="ABC_TM2"/>
    <property type="match status" value="1"/>
</dbReference>
<feature type="transmembrane region" description="Helical" evidence="8">
    <location>
        <begin position="257"/>
        <end position="281"/>
    </location>
</feature>
<feature type="transmembrane region" description="Helical" evidence="8">
    <location>
        <begin position="288"/>
        <end position="305"/>
    </location>
</feature>
<dbReference type="InterPro" id="IPR013525">
    <property type="entry name" value="ABC2_TM"/>
</dbReference>
<dbReference type="Gene3D" id="3.40.1710.10">
    <property type="entry name" value="abc type-2 transporter like domain"/>
    <property type="match status" value="1"/>
</dbReference>
<reference evidence="10 11" key="1">
    <citation type="submission" date="2018-06" db="EMBL/GenBank/DDBJ databases">
        <authorList>
            <consortium name="Pathogen Informatics"/>
            <person name="Doyle S."/>
        </authorList>
    </citation>
    <scope>NUCLEOTIDE SEQUENCE [LARGE SCALE GENOMIC DNA]</scope>
    <source>
        <strain evidence="10 11">NCTC11009</strain>
    </source>
</reference>
<keyword evidence="6 8" id="KW-1133">Transmembrane helix</keyword>
<feature type="transmembrane region" description="Helical" evidence="8">
    <location>
        <begin position="345"/>
        <end position="364"/>
    </location>
</feature>
<proteinExistence type="inferred from homology"/>
<name>A0A2X1UT93_9BURK</name>
<dbReference type="Pfam" id="PF12698">
    <property type="entry name" value="ABC2_membrane_3"/>
    <property type="match status" value="1"/>
</dbReference>
<evidence type="ECO:0000313" key="11">
    <source>
        <dbReference type="Proteomes" id="UP000250242"/>
    </source>
</evidence>
<comment type="subcellular location">
    <subcellularLocation>
        <location evidence="1">Cell membrane</location>
        <topology evidence="1">Multi-pass membrane protein</topology>
    </subcellularLocation>
</comment>
<evidence type="ECO:0000259" key="9">
    <source>
        <dbReference type="PROSITE" id="PS51012"/>
    </source>
</evidence>
<organism evidence="10 11">
    <name type="scientific">Oligella urethralis</name>
    <dbReference type="NCBI Taxonomy" id="90245"/>
    <lineage>
        <taxon>Bacteria</taxon>
        <taxon>Pseudomonadati</taxon>
        <taxon>Pseudomonadota</taxon>
        <taxon>Betaproteobacteria</taxon>
        <taxon>Burkholderiales</taxon>
        <taxon>Alcaligenaceae</taxon>
        <taxon>Oligella</taxon>
    </lineage>
</organism>
<dbReference type="PANTHER" id="PTHR30294:SF47">
    <property type="entry name" value="INNER MEMBRANE TRANSPORT PERMEASE YHHJ"/>
    <property type="match status" value="1"/>
</dbReference>
<evidence type="ECO:0000256" key="8">
    <source>
        <dbReference type="SAM" id="Phobius"/>
    </source>
</evidence>
<feature type="transmembrane region" description="Helical" evidence="8">
    <location>
        <begin position="176"/>
        <end position="200"/>
    </location>
</feature>
<sequence>MWITLRNIWFLCIKELKSVLSDYVLMGLIIVMFSVASYSVAKGMAVEVKNGSVAVVNEDQSPLSWRIIDALRPPYFKKPELINLDEIDESMNNGKYIFILVIPKDYEKNLLQQRAPELQLLIDATAVSQAGLGASFIQQVVVAETAAYFSKDHPLSGLPMSLVTKVLFNPNADYTWFAGPMQIVANAGLLAMLLVGAAIIREKERGTIEHLLVMPVNALEIALSKVIGNAIVITAASIGSLYLVVSLWLGVPLVGSVPIFLLSLVIFLFAVGSLGILLGTFAPTMPQFGLLVIPVYVIMRLLSGGESPREGMPDWVQIITLFSPQTQFAMTTQNLLLRQAGLETVWPNLIYMSLMAIVFFAFALSRFKKMLANQG</sequence>
<feature type="transmembrane region" description="Helical" evidence="8">
    <location>
        <begin position="20"/>
        <end position="41"/>
    </location>
</feature>